<dbReference type="OrthoDB" id="1736143at2759"/>
<dbReference type="EMBL" id="QJKJ01007923">
    <property type="protein sequence ID" value="RDX81460.1"/>
    <property type="molecule type" value="Genomic_DNA"/>
</dbReference>
<dbReference type="Proteomes" id="UP000257109">
    <property type="component" value="Unassembled WGS sequence"/>
</dbReference>
<protein>
    <submittedName>
        <fullName evidence="1">Uncharacterized protein</fullName>
    </submittedName>
</protein>
<proteinExistence type="predicted"/>
<reference evidence="1" key="1">
    <citation type="submission" date="2018-05" db="EMBL/GenBank/DDBJ databases">
        <title>Draft genome of Mucuna pruriens seed.</title>
        <authorList>
            <person name="Nnadi N.E."/>
            <person name="Vos R."/>
            <person name="Hasami M.H."/>
            <person name="Devisetty U.K."/>
            <person name="Aguiy J.C."/>
        </authorList>
    </citation>
    <scope>NUCLEOTIDE SEQUENCE [LARGE SCALE GENOMIC DNA]</scope>
    <source>
        <strain evidence="1">JCA_2017</strain>
    </source>
</reference>
<dbReference type="PANTHER" id="PTHR32108">
    <property type="entry name" value="DNA-DIRECTED RNA POLYMERASE SUBUNIT ALPHA"/>
    <property type="match status" value="1"/>
</dbReference>
<accession>A0A371FTI2</accession>
<keyword evidence="2" id="KW-1185">Reference proteome</keyword>
<gene>
    <name evidence="1" type="ORF">CR513_37863</name>
</gene>
<name>A0A371FTI2_MUCPR</name>
<evidence type="ECO:0000313" key="2">
    <source>
        <dbReference type="Proteomes" id="UP000257109"/>
    </source>
</evidence>
<sequence>MAYIKRNSNPHPKSVPFIIQVSARPVYSNNTVPWRYPTTTPPTIEENSIPKVTNTVERRRVTRSGRVFILEGLRNRDPPPTRKDKVAKATKKIVMEEEVHEFLKMIRHSEYGILDQLHKTPARYHKTSPLNNLGASSTISLQVVTSHFSKTRGLGGRSES</sequence>
<comment type="caution">
    <text evidence="1">The sequence shown here is derived from an EMBL/GenBank/DDBJ whole genome shotgun (WGS) entry which is preliminary data.</text>
</comment>
<feature type="non-terminal residue" evidence="1">
    <location>
        <position position="1"/>
    </location>
</feature>
<dbReference type="AlphaFoldDB" id="A0A371FTI2"/>
<evidence type="ECO:0000313" key="1">
    <source>
        <dbReference type="EMBL" id="RDX81460.1"/>
    </source>
</evidence>
<organism evidence="1 2">
    <name type="scientific">Mucuna pruriens</name>
    <name type="common">Velvet bean</name>
    <name type="synonym">Dolichos pruriens</name>
    <dbReference type="NCBI Taxonomy" id="157652"/>
    <lineage>
        <taxon>Eukaryota</taxon>
        <taxon>Viridiplantae</taxon>
        <taxon>Streptophyta</taxon>
        <taxon>Embryophyta</taxon>
        <taxon>Tracheophyta</taxon>
        <taxon>Spermatophyta</taxon>
        <taxon>Magnoliopsida</taxon>
        <taxon>eudicotyledons</taxon>
        <taxon>Gunneridae</taxon>
        <taxon>Pentapetalae</taxon>
        <taxon>rosids</taxon>
        <taxon>fabids</taxon>
        <taxon>Fabales</taxon>
        <taxon>Fabaceae</taxon>
        <taxon>Papilionoideae</taxon>
        <taxon>50 kb inversion clade</taxon>
        <taxon>NPAAA clade</taxon>
        <taxon>indigoferoid/millettioid clade</taxon>
        <taxon>Phaseoleae</taxon>
        <taxon>Mucuna</taxon>
    </lineage>
</organism>
<dbReference type="PANTHER" id="PTHR32108:SF9">
    <property type="entry name" value="REVERSE TRANSCRIPTASE RNASE H-LIKE DOMAIN-CONTAINING PROTEIN"/>
    <property type="match status" value="1"/>
</dbReference>